<protein>
    <submittedName>
        <fullName evidence="1">Uncharacterized protein</fullName>
    </submittedName>
</protein>
<evidence type="ECO:0000313" key="1">
    <source>
        <dbReference type="EnsemblMetazoa" id="Aqu2.1.16787_001"/>
    </source>
</evidence>
<reference evidence="1" key="1">
    <citation type="submission" date="2017-05" db="UniProtKB">
        <authorList>
            <consortium name="EnsemblMetazoa"/>
        </authorList>
    </citation>
    <scope>IDENTIFICATION</scope>
</reference>
<dbReference type="AlphaFoldDB" id="A0A1X7TP51"/>
<proteinExistence type="predicted"/>
<accession>A0A1X7TP51</accession>
<sequence>MIFSSTVLLDSLFSDEPFEVLLYSVIQP</sequence>
<name>A0A1X7TP51_AMPQE</name>
<dbReference type="EnsemblMetazoa" id="Aqu2.1.16787_001">
    <property type="protein sequence ID" value="Aqu2.1.16787_001"/>
    <property type="gene ID" value="Aqu2.1.16787"/>
</dbReference>
<dbReference type="InParanoid" id="A0A1X7TP51"/>
<organism evidence="1">
    <name type="scientific">Amphimedon queenslandica</name>
    <name type="common">Sponge</name>
    <dbReference type="NCBI Taxonomy" id="400682"/>
    <lineage>
        <taxon>Eukaryota</taxon>
        <taxon>Metazoa</taxon>
        <taxon>Porifera</taxon>
        <taxon>Demospongiae</taxon>
        <taxon>Heteroscleromorpha</taxon>
        <taxon>Haplosclerida</taxon>
        <taxon>Niphatidae</taxon>
        <taxon>Amphimedon</taxon>
    </lineage>
</organism>